<evidence type="ECO:0000313" key="2">
    <source>
        <dbReference type="EMBL" id="KAJ7772634.1"/>
    </source>
</evidence>
<accession>A0AAD7JVH8</accession>
<name>A0AAD7JVH8_9AGAR</name>
<sequence>MQSSNQTVASINAPRTTPHLPVELITEIIETLWHMRLSSRERIAFLWASYLVNSTWADVFDLVSSRDVYIPSELYCDYFISRLRGLPFPTADEDMRPSRPPTFLELLLAPSVPGAPAPSLLSRFLRACQGTKAAPSQAPPAKASLRACSANLACQSLTFEIVNLDVLPDRGGHLHAPVGPILPMGPVLEALLAKLKLRVPSLAPNLRRLCIEYIDTDFSDVFQRGIFSDLPAQITHLELRYAFSPATPDWIVEPLRAAPGRRRKMSAAETVTALSVLGAGNGTVMDALRGCPNARVLKVDDVRFRLQPSRLGVPRGEAGQEMSDWVKEDTSCAS</sequence>
<protein>
    <submittedName>
        <fullName evidence="2">Uncharacterized protein</fullName>
    </submittedName>
</protein>
<keyword evidence="3" id="KW-1185">Reference proteome</keyword>
<feature type="region of interest" description="Disordered" evidence="1">
    <location>
        <begin position="313"/>
        <end position="334"/>
    </location>
</feature>
<organism evidence="2 3">
    <name type="scientific">Mycena maculata</name>
    <dbReference type="NCBI Taxonomy" id="230809"/>
    <lineage>
        <taxon>Eukaryota</taxon>
        <taxon>Fungi</taxon>
        <taxon>Dikarya</taxon>
        <taxon>Basidiomycota</taxon>
        <taxon>Agaricomycotina</taxon>
        <taxon>Agaricomycetes</taxon>
        <taxon>Agaricomycetidae</taxon>
        <taxon>Agaricales</taxon>
        <taxon>Marasmiineae</taxon>
        <taxon>Mycenaceae</taxon>
        <taxon>Mycena</taxon>
    </lineage>
</organism>
<comment type="caution">
    <text evidence="2">The sequence shown here is derived from an EMBL/GenBank/DDBJ whole genome shotgun (WGS) entry which is preliminary data.</text>
</comment>
<evidence type="ECO:0000313" key="3">
    <source>
        <dbReference type="Proteomes" id="UP001215280"/>
    </source>
</evidence>
<feature type="compositionally biased region" description="Basic and acidic residues" evidence="1">
    <location>
        <begin position="324"/>
        <end position="334"/>
    </location>
</feature>
<gene>
    <name evidence="2" type="ORF">DFH07DRAFT_993441</name>
</gene>
<dbReference type="EMBL" id="JARJLG010000019">
    <property type="protein sequence ID" value="KAJ7772634.1"/>
    <property type="molecule type" value="Genomic_DNA"/>
</dbReference>
<reference evidence="2" key="1">
    <citation type="submission" date="2023-03" db="EMBL/GenBank/DDBJ databases">
        <title>Massive genome expansion in bonnet fungi (Mycena s.s.) driven by repeated elements and novel gene families across ecological guilds.</title>
        <authorList>
            <consortium name="Lawrence Berkeley National Laboratory"/>
            <person name="Harder C.B."/>
            <person name="Miyauchi S."/>
            <person name="Viragh M."/>
            <person name="Kuo A."/>
            <person name="Thoen E."/>
            <person name="Andreopoulos B."/>
            <person name="Lu D."/>
            <person name="Skrede I."/>
            <person name="Drula E."/>
            <person name="Henrissat B."/>
            <person name="Morin E."/>
            <person name="Kohler A."/>
            <person name="Barry K."/>
            <person name="LaButti K."/>
            <person name="Morin E."/>
            <person name="Salamov A."/>
            <person name="Lipzen A."/>
            <person name="Mereny Z."/>
            <person name="Hegedus B."/>
            <person name="Baldrian P."/>
            <person name="Stursova M."/>
            <person name="Weitz H."/>
            <person name="Taylor A."/>
            <person name="Grigoriev I.V."/>
            <person name="Nagy L.G."/>
            <person name="Martin F."/>
            <person name="Kauserud H."/>
        </authorList>
    </citation>
    <scope>NUCLEOTIDE SEQUENCE</scope>
    <source>
        <strain evidence="2">CBHHK188m</strain>
    </source>
</reference>
<dbReference type="AlphaFoldDB" id="A0AAD7JVH8"/>
<proteinExistence type="predicted"/>
<evidence type="ECO:0000256" key="1">
    <source>
        <dbReference type="SAM" id="MobiDB-lite"/>
    </source>
</evidence>
<dbReference type="Proteomes" id="UP001215280">
    <property type="component" value="Unassembled WGS sequence"/>
</dbReference>